<dbReference type="InterPro" id="IPR001095">
    <property type="entry name" value="Acetyl_CoA_COase_a_su"/>
</dbReference>
<proteinExistence type="predicted"/>
<dbReference type="PRINTS" id="PR01069">
    <property type="entry name" value="ACCCTRFRASEA"/>
</dbReference>
<keyword evidence="5" id="KW-0547">Nucleotide-binding</keyword>
<dbReference type="Gene3D" id="3.90.226.10">
    <property type="entry name" value="2-enoyl-CoA Hydratase, Chain A, domain 1"/>
    <property type="match status" value="1"/>
</dbReference>
<evidence type="ECO:0000256" key="3">
    <source>
        <dbReference type="ARBA" id="ARBA00022516"/>
    </source>
</evidence>
<dbReference type="GO" id="GO:0003989">
    <property type="term" value="F:acetyl-CoA carboxylase activity"/>
    <property type="evidence" value="ECO:0007669"/>
    <property type="project" value="InterPro"/>
</dbReference>
<evidence type="ECO:0000256" key="6">
    <source>
        <dbReference type="ARBA" id="ARBA00022832"/>
    </source>
</evidence>
<protein>
    <recommendedName>
        <fullName evidence="2">acetyl-CoA carboxytransferase</fullName>
        <ecNumber evidence="2">2.1.3.15</ecNumber>
    </recommendedName>
</protein>
<name>A0A0A1GXF5_9LACO</name>
<evidence type="ECO:0000313" key="12">
    <source>
        <dbReference type="EMBL" id="BAP86837.1"/>
    </source>
</evidence>
<sequence>MSENAAYDIVQAARSQSKIDSYTLINGVFSDFHELHGDRLHGDDSALIGGVGRLNGRPVTILATNKGRDMAEGQATHFGGVSPDGYRKAIRLMKQSTKFNRPIVALINTPGAYPGVEAEYGGQGEAIARSIQTGLGQPVPYLSLIFGEAGSGGALALATGDEVWMLEKSTYSVVSPEGYASILWRDGKLADQAAAKMKLTPSELLAAGFVDRVLPEVTTPETLSALTTQLDLKITALAKLPVAELMAARRQRYRQF</sequence>
<keyword evidence="4 12" id="KW-0808">Transferase</keyword>
<evidence type="ECO:0000256" key="1">
    <source>
        <dbReference type="ARBA" id="ARBA00004956"/>
    </source>
</evidence>
<feature type="domain" description="CoA carboxyltransferase C-terminal" evidence="11">
    <location>
        <begin position="1"/>
        <end position="232"/>
    </location>
</feature>
<dbReference type="PROSITE" id="PS50989">
    <property type="entry name" value="COA_CT_CTER"/>
    <property type="match status" value="1"/>
</dbReference>
<dbReference type="GO" id="GO:2001295">
    <property type="term" value="P:malonyl-CoA biosynthetic process"/>
    <property type="evidence" value="ECO:0007669"/>
    <property type="project" value="UniProtKB-UniPathway"/>
</dbReference>
<keyword evidence="12" id="KW-0614">Plasmid</keyword>
<evidence type="ECO:0000256" key="5">
    <source>
        <dbReference type="ARBA" id="ARBA00022741"/>
    </source>
</evidence>
<dbReference type="NCBIfam" id="NF041504">
    <property type="entry name" value="AccA_sub"/>
    <property type="match status" value="1"/>
</dbReference>
<dbReference type="SUPFAM" id="SSF52096">
    <property type="entry name" value="ClpP/crotonase"/>
    <property type="match status" value="1"/>
</dbReference>
<dbReference type="EC" id="2.1.3.15" evidence="2"/>
<dbReference type="KEGG" id="lho:LOOC260_200630"/>
<geneLocation type="plasmid" evidence="13">
    <name>pLOOC260-1 DNA</name>
</geneLocation>
<dbReference type="PANTHER" id="PTHR42853">
    <property type="entry name" value="ACETYL-COENZYME A CARBOXYLASE CARBOXYL TRANSFERASE SUBUNIT ALPHA"/>
    <property type="match status" value="1"/>
</dbReference>
<dbReference type="InterPro" id="IPR011763">
    <property type="entry name" value="COA_CT_C"/>
</dbReference>
<keyword evidence="6" id="KW-0276">Fatty acid metabolism</keyword>
<dbReference type="Proteomes" id="UP000031620">
    <property type="component" value="Plasmid pLOOC260-1"/>
</dbReference>
<dbReference type="HOGENOM" id="CLU_015486_0_2_9"/>
<keyword evidence="3" id="KW-0444">Lipid biosynthesis</keyword>
<accession>A0A0A1GXF5</accession>
<dbReference type="RefSeq" id="WP_041095686.1">
    <property type="nucleotide sequence ID" value="NZ_AP014681.1"/>
</dbReference>
<dbReference type="UniPathway" id="UPA00655">
    <property type="reaction ID" value="UER00711"/>
</dbReference>
<comment type="pathway">
    <text evidence="1">Lipid metabolism; malonyl-CoA biosynthesis; malonyl-CoA from acetyl-CoA: step 1/1.</text>
</comment>
<reference evidence="12 13" key="1">
    <citation type="submission" date="2014-11" db="EMBL/GenBank/DDBJ databases">
        <title>Complete genome sequence and analysis of Lactobacillus hokkaidonensis LOOC260T.</title>
        <authorList>
            <person name="Tanizawa Y."/>
            <person name="Tohno M."/>
            <person name="Kaminuma E."/>
            <person name="Nakamura Y."/>
            <person name="Arita M."/>
        </authorList>
    </citation>
    <scope>NUCLEOTIDE SEQUENCE [LARGE SCALE GENOMIC DNA]</scope>
    <source>
        <strain evidence="12 13">LOOC260</strain>
        <plasmid evidence="13">pLOOC260-1 DNA</plasmid>
    </source>
</reference>
<keyword evidence="7" id="KW-0067">ATP-binding</keyword>
<dbReference type="GO" id="GO:0016743">
    <property type="term" value="F:carboxyl- or carbamoyltransferase activity"/>
    <property type="evidence" value="ECO:0007669"/>
    <property type="project" value="InterPro"/>
</dbReference>
<evidence type="ECO:0000256" key="10">
    <source>
        <dbReference type="ARBA" id="ARBA00049152"/>
    </source>
</evidence>
<evidence type="ECO:0000313" key="13">
    <source>
        <dbReference type="Proteomes" id="UP000031620"/>
    </source>
</evidence>
<evidence type="ECO:0000256" key="8">
    <source>
        <dbReference type="ARBA" id="ARBA00023098"/>
    </source>
</evidence>
<evidence type="ECO:0000256" key="9">
    <source>
        <dbReference type="ARBA" id="ARBA00023160"/>
    </source>
</evidence>
<dbReference type="InterPro" id="IPR029045">
    <property type="entry name" value="ClpP/crotonase-like_dom_sf"/>
</dbReference>
<dbReference type="PANTHER" id="PTHR42853:SF3">
    <property type="entry name" value="ACETYL-COENZYME A CARBOXYLASE CARBOXYL TRANSFERASE SUBUNIT ALPHA, CHLOROPLASTIC"/>
    <property type="match status" value="1"/>
</dbReference>
<evidence type="ECO:0000256" key="4">
    <source>
        <dbReference type="ARBA" id="ARBA00022679"/>
    </source>
</evidence>
<dbReference type="GO" id="GO:0009317">
    <property type="term" value="C:acetyl-CoA carboxylase complex"/>
    <property type="evidence" value="ECO:0007669"/>
    <property type="project" value="InterPro"/>
</dbReference>
<organism evidence="12 13">
    <name type="scientific">Paucilactobacillus hokkaidonensis JCM 18461</name>
    <dbReference type="NCBI Taxonomy" id="1291742"/>
    <lineage>
        <taxon>Bacteria</taxon>
        <taxon>Bacillati</taxon>
        <taxon>Bacillota</taxon>
        <taxon>Bacilli</taxon>
        <taxon>Lactobacillales</taxon>
        <taxon>Lactobacillaceae</taxon>
        <taxon>Paucilactobacillus</taxon>
    </lineage>
</organism>
<dbReference type="EMBL" id="AP014681">
    <property type="protein sequence ID" value="BAP86837.1"/>
    <property type="molecule type" value="Genomic_DNA"/>
</dbReference>
<keyword evidence="9" id="KW-0275">Fatty acid biosynthesis</keyword>
<evidence type="ECO:0000259" key="11">
    <source>
        <dbReference type="PROSITE" id="PS50989"/>
    </source>
</evidence>
<keyword evidence="8" id="KW-0443">Lipid metabolism</keyword>
<evidence type="ECO:0000256" key="7">
    <source>
        <dbReference type="ARBA" id="ARBA00022840"/>
    </source>
</evidence>
<dbReference type="GO" id="GO:0005524">
    <property type="term" value="F:ATP binding"/>
    <property type="evidence" value="ECO:0007669"/>
    <property type="project" value="UniProtKB-KW"/>
</dbReference>
<dbReference type="GO" id="GO:0006633">
    <property type="term" value="P:fatty acid biosynthetic process"/>
    <property type="evidence" value="ECO:0007669"/>
    <property type="project" value="UniProtKB-KW"/>
</dbReference>
<gene>
    <name evidence="12" type="primary">accA</name>
    <name evidence="12" type="ORF">LOOC260_200630</name>
</gene>
<dbReference type="AlphaFoldDB" id="A0A0A1GXF5"/>
<evidence type="ECO:0000256" key="2">
    <source>
        <dbReference type="ARBA" id="ARBA00011883"/>
    </source>
</evidence>
<comment type="catalytic activity">
    <reaction evidence="10">
        <text>N(6)-carboxybiotinyl-L-lysyl-[protein] + acetyl-CoA = N(6)-biotinyl-L-lysyl-[protein] + malonyl-CoA</text>
        <dbReference type="Rhea" id="RHEA:54728"/>
        <dbReference type="Rhea" id="RHEA-COMP:10505"/>
        <dbReference type="Rhea" id="RHEA-COMP:10506"/>
        <dbReference type="ChEBI" id="CHEBI:57288"/>
        <dbReference type="ChEBI" id="CHEBI:57384"/>
        <dbReference type="ChEBI" id="CHEBI:83144"/>
        <dbReference type="ChEBI" id="CHEBI:83145"/>
        <dbReference type="EC" id="2.1.3.15"/>
    </reaction>
</comment>
<dbReference type="Pfam" id="PF03255">
    <property type="entry name" value="ACCA"/>
    <property type="match status" value="1"/>
</dbReference>